<organism evidence="4 5">
    <name type="scientific">Azospirillum doebereinerae</name>
    <dbReference type="NCBI Taxonomy" id="92933"/>
    <lineage>
        <taxon>Bacteria</taxon>
        <taxon>Pseudomonadati</taxon>
        <taxon>Pseudomonadota</taxon>
        <taxon>Alphaproteobacteria</taxon>
        <taxon>Rhodospirillales</taxon>
        <taxon>Azospirillaceae</taxon>
        <taxon>Azospirillum</taxon>
    </lineage>
</organism>
<dbReference type="SUPFAM" id="SSF53474">
    <property type="entry name" value="alpha/beta-Hydrolases"/>
    <property type="match status" value="1"/>
</dbReference>
<dbReference type="Gene3D" id="3.40.50.1820">
    <property type="entry name" value="alpha/beta hydrolase"/>
    <property type="match status" value="1"/>
</dbReference>
<feature type="signal peptide" evidence="2">
    <location>
        <begin position="1"/>
        <end position="24"/>
    </location>
</feature>
<dbReference type="PANTHER" id="PTHR22946">
    <property type="entry name" value="DIENELACTONE HYDROLASE DOMAIN-CONTAINING PROTEIN-RELATED"/>
    <property type="match status" value="1"/>
</dbReference>
<dbReference type="GO" id="GO:0052689">
    <property type="term" value="F:carboxylic ester hydrolase activity"/>
    <property type="evidence" value="ECO:0007669"/>
    <property type="project" value="UniProtKB-ARBA"/>
</dbReference>
<dbReference type="InterPro" id="IPR029058">
    <property type="entry name" value="AB_hydrolase_fold"/>
</dbReference>
<protein>
    <submittedName>
        <fullName evidence="4">Dienelactone hydrolase</fullName>
    </submittedName>
</protein>
<dbReference type="EMBL" id="RZIJ01000004">
    <property type="protein sequence ID" value="RUQ74054.1"/>
    <property type="molecule type" value="Genomic_DNA"/>
</dbReference>
<gene>
    <name evidence="4" type="ORF">EJ913_06710</name>
</gene>
<dbReference type="Pfam" id="PF02129">
    <property type="entry name" value="Peptidase_S15"/>
    <property type="match status" value="1"/>
</dbReference>
<evidence type="ECO:0000313" key="4">
    <source>
        <dbReference type="EMBL" id="RUQ74054.1"/>
    </source>
</evidence>
<accession>A0A3S1CIB9</accession>
<evidence type="ECO:0000256" key="1">
    <source>
        <dbReference type="ARBA" id="ARBA00022801"/>
    </source>
</evidence>
<keyword evidence="1 4" id="KW-0378">Hydrolase</keyword>
<dbReference type="InterPro" id="IPR000383">
    <property type="entry name" value="Xaa-Pro-like_dom"/>
</dbReference>
<sequence>MRVMILRLLALLLPLLWMAATARADGLIQTPTPVPASFDGGGSVTLEGLLIRPNGPGPFPVAIVTHGAPRDPADRPGMTPLRLAPQAREFARRGWATLVVMRRGYGGSGGPYAESSGACNNPDYIQAGERSAEDIRQAIRFMARQPFADASRVISVGVSAGGLASVALAANPPPGLRAVISFAGGRGSRGDDDVCTADRLVAAFGNFGRGSRLPNLWIYAENDLFFGPALARRFHEAFTKSGGRAEYARMPANGKDGHFLFSADIAAWTPVVDRFLAEQKLAPRSAPIALPVSALAPPSELSERNRASFKDYVAAPDNKAFAVSPDGAFGWKSGRRDEAEARQGALENCGKHTQKTCRIAIVNDTPVR</sequence>
<proteinExistence type="predicted"/>
<feature type="domain" description="Xaa-Pro dipeptidyl-peptidase-like" evidence="3">
    <location>
        <begin position="44"/>
        <end position="186"/>
    </location>
</feature>
<keyword evidence="2" id="KW-0732">Signal</keyword>
<dbReference type="Proteomes" id="UP000280346">
    <property type="component" value="Unassembled WGS sequence"/>
</dbReference>
<keyword evidence="5" id="KW-1185">Reference proteome</keyword>
<dbReference type="AlphaFoldDB" id="A0A3S1CIB9"/>
<dbReference type="OrthoDB" id="7839439at2"/>
<dbReference type="InterPro" id="IPR050261">
    <property type="entry name" value="FrsA_esterase"/>
</dbReference>
<comment type="caution">
    <text evidence="4">The sequence shown here is derived from an EMBL/GenBank/DDBJ whole genome shotgun (WGS) entry which is preliminary data.</text>
</comment>
<feature type="chain" id="PRO_5018792532" evidence="2">
    <location>
        <begin position="25"/>
        <end position="368"/>
    </location>
</feature>
<evidence type="ECO:0000256" key="2">
    <source>
        <dbReference type="SAM" id="SignalP"/>
    </source>
</evidence>
<evidence type="ECO:0000313" key="5">
    <source>
        <dbReference type="Proteomes" id="UP000280346"/>
    </source>
</evidence>
<dbReference type="PANTHER" id="PTHR22946:SF9">
    <property type="entry name" value="POLYKETIDE TRANSFERASE AF380"/>
    <property type="match status" value="1"/>
</dbReference>
<reference evidence="4 5" key="1">
    <citation type="submission" date="2018-12" db="EMBL/GenBank/DDBJ databases">
        <authorList>
            <person name="Yang Y."/>
        </authorList>
    </citation>
    <scope>NUCLEOTIDE SEQUENCE [LARGE SCALE GENOMIC DNA]</scope>
    <source>
        <strain evidence="4 5">GSF71</strain>
    </source>
</reference>
<evidence type="ECO:0000259" key="3">
    <source>
        <dbReference type="Pfam" id="PF02129"/>
    </source>
</evidence>
<name>A0A3S1CIB9_9PROT</name>